<organism evidence="1 2">
    <name type="scientific">Panagrolaimus sp. ES5</name>
    <dbReference type="NCBI Taxonomy" id="591445"/>
    <lineage>
        <taxon>Eukaryota</taxon>
        <taxon>Metazoa</taxon>
        <taxon>Ecdysozoa</taxon>
        <taxon>Nematoda</taxon>
        <taxon>Chromadorea</taxon>
        <taxon>Rhabditida</taxon>
        <taxon>Tylenchina</taxon>
        <taxon>Panagrolaimomorpha</taxon>
        <taxon>Panagrolaimoidea</taxon>
        <taxon>Panagrolaimidae</taxon>
        <taxon>Panagrolaimus</taxon>
    </lineage>
</organism>
<protein>
    <submittedName>
        <fullName evidence="2">VWFA domain-containing protein</fullName>
    </submittedName>
</protein>
<reference evidence="2" key="1">
    <citation type="submission" date="2022-11" db="UniProtKB">
        <authorList>
            <consortium name="WormBaseParasite"/>
        </authorList>
    </citation>
    <scope>IDENTIFICATION</scope>
</reference>
<evidence type="ECO:0000313" key="1">
    <source>
        <dbReference type="Proteomes" id="UP000887579"/>
    </source>
</evidence>
<name>A0AC34GQ44_9BILA</name>
<dbReference type="Proteomes" id="UP000887579">
    <property type="component" value="Unplaced"/>
</dbReference>
<evidence type="ECO:0000313" key="2">
    <source>
        <dbReference type="WBParaSite" id="ES5_v2.g6714.t1"/>
    </source>
</evidence>
<proteinExistence type="predicted"/>
<sequence>MSNMYLINVVVVTILSFSNIVKSQTTLPPTSSGCPGGGVAYQDIAILYELSYFPDNSSMAFSQQISNAISSKLFSGSTYQYYQADGITRATQITPIPFPYTMLYNPLSDYNNYGVVKSQYEFVTLLGRQLNDAQRSGANHPTESKISAALEYLIKNIQRGKRPPPVKNTIVIIAKRDSDVSGSLPDITRLKSNGSKIMTIGVGNASLSNLQTLSSGDGYNFLIPDITDANTVDSVSSQIASKLITDCGITWFPATTTTPMTTTPYTGTTTTTTPGRTTTTMSTTPYTGSTTTPISTIPTTTLTTPGSTTTGTGTSPTVSVTGTTAPSATPSSTPSTPPTSTIPPTTTAGPISVSTTLASSTTPPTNTSITMPSSTVTSVTDATASSPTTSIPPPTDVPTTPASTPSTTPNNQYKDNGSSMPSFSSISFLLILSSFIYTFANYF</sequence>
<dbReference type="WBParaSite" id="ES5_v2.g6714.t1">
    <property type="protein sequence ID" value="ES5_v2.g6714.t1"/>
    <property type="gene ID" value="ES5_v2.g6714"/>
</dbReference>
<accession>A0AC34GQ44</accession>